<protein>
    <submittedName>
        <fullName evidence="1">Uncharacterized protein</fullName>
    </submittedName>
</protein>
<dbReference type="PATRIC" id="fig|595434.4.peg.4055"/>
<evidence type="ECO:0000313" key="1">
    <source>
        <dbReference type="EMBL" id="KLU03869.1"/>
    </source>
</evidence>
<dbReference type="Proteomes" id="UP000036367">
    <property type="component" value="Unassembled WGS sequence"/>
</dbReference>
<dbReference type="AlphaFoldDB" id="A0A0J1EEE9"/>
<evidence type="ECO:0000313" key="2">
    <source>
        <dbReference type="Proteomes" id="UP000036367"/>
    </source>
</evidence>
<dbReference type="EMBL" id="LECT01000031">
    <property type="protein sequence ID" value="KLU03869.1"/>
    <property type="molecule type" value="Genomic_DNA"/>
</dbReference>
<comment type="caution">
    <text evidence="1">The sequence shown here is derived from an EMBL/GenBank/DDBJ whole genome shotgun (WGS) entry which is preliminary data.</text>
</comment>
<sequence>MSPHWGGEQRSDRDAPCREIESTRYDSWGTDGAGHSTTLRKCGCRAVFKKRFGGCHETNTVVQCLRGQSGLVSITITITSAETGRERKTLISVAA</sequence>
<gene>
    <name evidence="1" type="ORF">RISK_004276</name>
</gene>
<accession>A0A0J1EEE9</accession>
<proteinExistence type="predicted"/>
<name>A0A0J1EEE9_RHOIS</name>
<organism evidence="1 2">
    <name type="scientific">Rhodopirellula islandica</name>
    <dbReference type="NCBI Taxonomy" id="595434"/>
    <lineage>
        <taxon>Bacteria</taxon>
        <taxon>Pseudomonadati</taxon>
        <taxon>Planctomycetota</taxon>
        <taxon>Planctomycetia</taxon>
        <taxon>Pirellulales</taxon>
        <taxon>Pirellulaceae</taxon>
        <taxon>Rhodopirellula</taxon>
    </lineage>
</organism>
<keyword evidence="2" id="KW-1185">Reference proteome</keyword>
<reference evidence="1" key="1">
    <citation type="submission" date="2015-05" db="EMBL/GenBank/DDBJ databases">
        <title>Permanent draft genome of Rhodopirellula islandicus K833.</title>
        <authorList>
            <person name="Kizina J."/>
            <person name="Richter M."/>
            <person name="Glockner F.O."/>
            <person name="Harder J."/>
        </authorList>
    </citation>
    <scope>NUCLEOTIDE SEQUENCE [LARGE SCALE GENOMIC DNA]</scope>
    <source>
        <strain evidence="1">K833</strain>
    </source>
</reference>